<dbReference type="GO" id="GO:0050660">
    <property type="term" value="F:flavin adenine dinucleotide binding"/>
    <property type="evidence" value="ECO:0007669"/>
    <property type="project" value="InterPro"/>
</dbReference>
<dbReference type="InterPro" id="IPR016169">
    <property type="entry name" value="FAD-bd_PCMH_sub2"/>
</dbReference>
<dbReference type="CDD" id="cd04590">
    <property type="entry name" value="CBS_pair_CorC_HlyC_assoc"/>
    <property type="match status" value="1"/>
</dbReference>
<dbReference type="GO" id="GO:0005886">
    <property type="term" value="C:plasma membrane"/>
    <property type="evidence" value="ECO:0007669"/>
    <property type="project" value="TreeGrafter"/>
</dbReference>
<sequence>MSKTDNMPGRGSEQNNDTQTNGRSFWCKLQKLFSFGPDTDLRQSIEEVIEQHESAPDDTLVRPEARSMMLNLLKFSDVRVDDIMVPRADVIAIEDQATVNELLGIFSEANHSRIPIFKDTLDDPCGMVHIKDLMRWLTIGEKAAPAKKSTPKSSDRKTVAGKKTRRAPNRNTKIVDTNIIREVLFVPPSMPATDLLLKMQSVHIHLAIVVDEYGGTDGLVSIEDVVEEIVGEISDEHDDDADFLVKTTDGNYIADARAPIETVENVLKIDLLPDEQDEDADTLGGFVFSMLGRVPVRGELIRHNSGIEFEIVQADARRVKRIKIHANPSLPGST</sequence>
<dbReference type="Gene3D" id="3.30.465.10">
    <property type="match status" value="1"/>
</dbReference>
<dbReference type="InterPro" id="IPR000644">
    <property type="entry name" value="CBS_dom"/>
</dbReference>
<dbReference type="PANTHER" id="PTHR22777:SF27">
    <property type="entry name" value="MAGNESIUM AND COBALT EFFLUX PROTEIN CORC"/>
    <property type="match status" value="1"/>
</dbReference>
<reference evidence="5" key="1">
    <citation type="submission" date="2018-06" db="EMBL/GenBank/DDBJ databases">
        <authorList>
            <person name="Zhirakovskaya E."/>
        </authorList>
    </citation>
    <scope>NUCLEOTIDE SEQUENCE</scope>
</reference>
<feature type="compositionally biased region" description="Basic residues" evidence="3">
    <location>
        <begin position="159"/>
        <end position="168"/>
    </location>
</feature>
<dbReference type="SMART" id="SM01091">
    <property type="entry name" value="CorC_HlyC"/>
    <property type="match status" value="1"/>
</dbReference>
<name>A0A3B0R958_9ZZZZ</name>
<evidence type="ECO:0000256" key="3">
    <source>
        <dbReference type="SAM" id="MobiDB-lite"/>
    </source>
</evidence>
<proteinExistence type="predicted"/>
<organism evidence="5">
    <name type="scientific">hydrothermal vent metagenome</name>
    <dbReference type="NCBI Taxonomy" id="652676"/>
    <lineage>
        <taxon>unclassified sequences</taxon>
        <taxon>metagenomes</taxon>
        <taxon>ecological metagenomes</taxon>
    </lineage>
</organism>
<dbReference type="InterPro" id="IPR046342">
    <property type="entry name" value="CBS_dom_sf"/>
</dbReference>
<dbReference type="InterPro" id="IPR005170">
    <property type="entry name" value="Transptr-assoc_dom"/>
</dbReference>
<dbReference type="PANTHER" id="PTHR22777">
    <property type="entry name" value="HEMOLYSIN-RELATED"/>
    <property type="match status" value="1"/>
</dbReference>
<feature type="compositionally biased region" description="Polar residues" evidence="3">
    <location>
        <begin position="12"/>
        <end position="21"/>
    </location>
</feature>
<accession>A0A3B0R958</accession>
<dbReference type="EMBL" id="UOEC01000067">
    <property type="protein sequence ID" value="VAV89744.1"/>
    <property type="molecule type" value="Genomic_DNA"/>
</dbReference>
<dbReference type="InterPro" id="IPR036318">
    <property type="entry name" value="FAD-bd_PCMH-like_sf"/>
</dbReference>
<evidence type="ECO:0000259" key="4">
    <source>
        <dbReference type="PROSITE" id="PS51371"/>
    </source>
</evidence>
<feature type="domain" description="CBS" evidence="4">
    <location>
        <begin position="84"/>
        <end position="144"/>
    </location>
</feature>
<dbReference type="Pfam" id="PF00571">
    <property type="entry name" value="CBS"/>
    <property type="match status" value="2"/>
</dbReference>
<evidence type="ECO:0000313" key="5">
    <source>
        <dbReference type="EMBL" id="VAV89744.1"/>
    </source>
</evidence>
<feature type="region of interest" description="Disordered" evidence="3">
    <location>
        <begin position="144"/>
        <end position="168"/>
    </location>
</feature>
<dbReference type="SUPFAM" id="SSF54631">
    <property type="entry name" value="CBS-domain pair"/>
    <property type="match status" value="1"/>
</dbReference>
<keyword evidence="1" id="KW-0677">Repeat</keyword>
<protein>
    <submittedName>
        <fullName evidence="5">Magnesium and cobalt efflux protein CorC</fullName>
    </submittedName>
</protein>
<dbReference type="FunFam" id="3.10.580.10:FF:000002">
    <property type="entry name" value="Magnesium/cobalt efflux protein CorC"/>
    <property type="match status" value="1"/>
</dbReference>
<dbReference type="PROSITE" id="PS51371">
    <property type="entry name" value="CBS"/>
    <property type="match status" value="2"/>
</dbReference>
<evidence type="ECO:0000256" key="2">
    <source>
        <dbReference type="ARBA" id="ARBA00023122"/>
    </source>
</evidence>
<gene>
    <name evidence="5" type="ORF">MNBD_ALPHA08-1367</name>
</gene>
<dbReference type="SUPFAM" id="SSF56176">
    <property type="entry name" value="FAD-binding/transporter-associated domain-like"/>
    <property type="match status" value="1"/>
</dbReference>
<evidence type="ECO:0000256" key="1">
    <source>
        <dbReference type="ARBA" id="ARBA00022737"/>
    </source>
</evidence>
<feature type="region of interest" description="Disordered" evidence="3">
    <location>
        <begin position="1"/>
        <end position="21"/>
    </location>
</feature>
<dbReference type="Gene3D" id="3.10.580.10">
    <property type="entry name" value="CBS-domain"/>
    <property type="match status" value="1"/>
</dbReference>
<dbReference type="AlphaFoldDB" id="A0A3B0R958"/>
<keyword evidence="2" id="KW-0129">CBS domain</keyword>
<feature type="domain" description="CBS" evidence="4">
    <location>
        <begin position="179"/>
        <end position="236"/>
    </location>
</feature>
<dbReference type="Pfam" id="PF03471">
    <property type="entry name" value="CorC_HlyC"/>
    <property type="match status" value="1"/>
</dbReference>
<dbReference type="InterPro" id="IPR044751">
    <property type="entry name" value="Ion_transp-like_CBS"/>
</dbReference>